<feature type="transmembrane region" description="Helical" evidence="1">
    <location>
        <begin position="39"/>
        <end position="58"/>
    </location>
</feature>
<dbReference type="EMBL" id="JENX01000026">
    <property type="protein sequence ID" value="KEI18235.1"/>
    <property type="molecule type" value="Genomic_DNA"/>
</dbReference>
<dbReference type="Proteomes" id="UP000027937">
    <property type="component" value="Unassembled WGS sequence"/>
</dbReference>
<keyword evidence="1" id="KW-0472">Membrane</keyword>
<name>A0ABR4TH97_CLOHA</name>
<proteinExistence type="predicted"/>
<keyword evidence="3" id="KW-1185">Reference proteome</keyword>
<evidence type="ECO:0000313" key="3">
    <source>
        <dbReference type="Proteomes" id="UP000027937"/>
    </source>
</evidence>
<comment type="caution">
    <text evidence="2">The sequence shown here is derived from an EMBL/GenBank/DDBJ whole genome shotgun (WGS) entry which is preliminary data.</text>
</comment>
<organism evidence="2 3">
    <name type="scientific">Clostridium haemolyticum NCTC 9693</name>
    <dbReference type="NCBI Taxonomy" id="1443114"/>
    <lineage>
        <taxon>Bacteria</taxon>
        <taxon>Bacillati</taxon>
        <taxon>Bacillota</taxon>
        <taxon>Clostridia</taxon>
        <taxon>Eubacteriales</taxon>
        <taxon>Clostridiaceae</taxon>
        <taxon>Clostridium</taxon>
    </lineage>
</organism>
<sequence>MLETLNQIKNSLDTLVNGFYYMFHPIKGCKVLFLKGAGASYNIALVICFGSIFLYMCGSKKGRKLIPISITGYALIQAIASFMEV</sequence>
<keyword evidence="1" id="KW-0812">Transmembrane</keyword>
<feature type="transmembrane region" description="Helical" evidence="1">
    <location>
        <begin position="65"/>
        <end position="83"/>
    </location>
</feature>
<evidence type="ECO:0000313" key="2">
    <source>
        <dbReference type="EMBL" id="KEI18235.1"/>
    </source>
</evidence>
<gene>
    <name evidence="2" type="ORF">Z960_03670</name>
</gene>
<reference evidence="2 3" key="1">
    <citation type="submission" date="2014-02" db="EMBL/GenBank/DDBJ databases">
        <title>Plasmidome dynamics in the species complex Clostridium novyi sensu lato converts strains of independent lineages into distinctly different pathogens.</title>
        <authorList>
            <person name="Skarin H."/>
            <person name="Segerman B."/>
        </authorList>
    </citation>
    <scope>NUCLEOTIDE SEQUENCE [LARGE SCALE GENOMIC DNA]</scope>
    <source>
        <strain evidence="2 3">NCTC 9693</strain>
    </source>
</reference>
<dbReference type="RefSeq" id="WP_039228066.1">
    <property type="nucleotide sequence ID" value="NZ_JENX01000026.1"/>
</dbReference>
<accession>A0ABR4TH97</accession>
<keyword evidence="1" id="KW-1133">Transmembrane helix</keyword>
<protein>
    <submittedName>
        <fullName evidence="2">Uncharacterized protein</fullName>
    </submittedName>
</protein>
<evidence type="ECO:0000256" key="1">
    <source>
        <dbReference type="SAM" id="Phobius"/>
    </source>
</evidence>